<sequence length="277" mass="30286">MTEDPLSRPVIDHSAPTIARCYDFSLGGKDNFEIDRAAMAVIEEHVPEAAVLARVNRAWHIRATRFVATQAGITQHLDLGAGLPTVENTHEVVHRSLPDARIVYVDNDPSAVAHGRALLDDNNLVRYVEGDLTKPTEILADPVTSTHLDLTEPIVLYHSATLHHQPDEGLPELMRTYVDALAPGSFVVLSHFWDPGGEAGKLVHRIREVMLTLGMDGAYFRSREQILEFLPGLELLPGNPDDTTGLVPQPQWWPDGPGSTFPGLVPGCIVGAVGRKN</sequence>
<name>A0ABV1KBA6_9PSEU</name>
<gene>
    <name evidence="1" type="ORF">WIS52_14850</name>
</gene>
<dbReference type="InterPro" id="IPR029063">
    <property type="entry name" value="SAM-dependent_MTases_sf"/>
</dbReference>
<reference evidence="1 2" key="1">
    <citation type="submission" date="2024-03" db="EMBL/GenBank/DDBJ databases">
        <title>Draft genome sequence of Pseudonocardia nematodicida JCM 31783.</title>
        <authorList>
            <person name="Butdee W."/>
            <person name="Duangmal K."/>
        </authorList>
    </citation>
    <scope>NUCLEOTIDE SEQUENCE [LARGE SCALE GENOMIC DNA]</scope>
    <source>
        <strain evidence="1 2">JCM 31783</strain>
    </source>
</reference>
<evidence type="ECO:0000313" key="2">
    <source>
        <dbReference type="Proteomes" id="UP001494902"/>
    </source>
</evidence>
<evidence type="ECO:0000313" key="1">
    <source>
        <dbReference type="EMBL" id="MEQ3551750.1"/>
    </source>
</evidence>
<dbReference type="Pfam" id="PF04672">
    <property type="entry name" value="Methyltransf_19"/>
    <property type="match status" value="1"/>
</dbReference>
<dbReference type="InterPro" id="IPR006764">
    <property type="entry name" value="SAM_dep_MeTrfase_SAV2177_type"/>
</dbReference>
<keyword evidence="1" id="KW-0808">Transferase</keyword>
<dbReference type="GO" id="GO:0032259">
    <property type="term" value="P:methylation"/>
    <property type="evidence" value="ECO:0007669"/>
    <property type="project" value="UniProtKB-KW"/>
</dbReference>
<proteinExistence type="predicted"/>
<comment type="caution">
    <text evidence="1">The sequence shown here is derived from an EMBL/GenBank/DDBJ whole genome shotgun (WGS) entry which is preliminary data.</text>
</comment>
<dbReference type="SUPFAM" id="SSF53335">
    <property type="entry name" value="S-adenosyl-L-methionine-dependent methyltransferases"/>
    <property type="match status" value="1"/>
</dbReference>
<protein>
    <submittedName>
        <fullName evidence="1">SAM-dependent methyltransferase</fullName>
        <ecNumber evidence="1">2.1.1.-</ecNumber>
    </submittedName>
</protein>
<accession>A0ABV1KBA6</accession>
<dbReference type="RefSeq" id="WP_349298820.1">
    <property type="nucleotide sequence ID" value="NZ_JBEDNQ010000005.1"/>
</dbReference>
<dbReference type="Gene3D" id="3.40.50.150">
    <property type="entry name" value="Vaccinia Virus protein VP39"/>
    <property type="match status" value="1"/>
</dbReference>
<dbReference type="PIRSF" id="PIRSF017393">
    <property type="entry name" value="MTase_SAV2177"/>
    <property type="match status" value="1"/>
</dbReference>
<organism evidence="1 2">
    <name type="scientific">Pseudonocardia nematodicida</name>
    <dbReference type="NCBI Taxonomy" id="1206997"/>
    <lineage>
        <taxon>Bacteria</taxon>
        <taxon>Bacillati</taxon>
        <taxon>Actinomycetota</taxon>
        <taxon>Actinomycetes</taxon>
        <taxon>Pseudonocardiales</taxon>
        <taxon>Pseudonocardiaceae</taxon>
        <taxon>Pseudonocardia</taxon>
    </lineage>
</organism>
<dbReference type="Proteomes" id="UP001494902">
    <property type="component" value="Unassembled WGS sequence"/>
</dbReference>
<dbReference type="GO" id="GO:0008168">
    <property type="term" value="F:methyltransferase activity"/>
    <property type="evidence" value="ECO:0007669"/>
    <property type="project" value="UniProtKB-KW"/>
</dbReference>
<dbReference type="EMBL" id="JBEDNQ010000005">
    <property type="protein sequence ID" value="MEQ3551750.1"/>
    <property type="molecule type" value="Genomic_DNA"/>
</dbReference>
<keyword evidence="1" id="KW-0489">Methyltransferase</keyword>
<dbReference type="EC" id="2.1.1.-" evidence="1"/>
<keyword evidence="2" id="KW-1185">Reference proteome</keyword>